<dbReference type="SUPFAM" id="SSF56801">
    <property type="entry name" value="Acetyl-CoA synthetase-like"/>
    <property type="match status" value="1"/>
</dbReference>
<dbReference type="Pfam" id="PF00501">
    <property type="entry name" value="AMP-binding"/>
    <property type="match status" value="1"/>
</dbReference>
<comment type="caution">
    <text evidence="2">The sequence shown here is derived from an EMBL/GenBank/DDBJ whole genome shotgun (WGS) entry which is preliminary data.</text>
</comment>
<dbReference type="InterPro" id="IPR020845">
    <property type="entry name" value="AMP-binding_CS"/>
</dbReference>
<evidence type="ECO:0000313" key="2">
    <source>
        <dbReference type="EMBL" id="GDY52008.1"/>
    </source>
</evidence>
<gene>
    <name evidence="2" type="ORF">SVIO_026310</name>
</gene>
<dbReference type="GO" id="GO:0043041">
    <property type="term" value="P:amino acid activation for nonribosomal peptide biosynthetic process"/>
    <property type="evidence" value="ECO:0007669"/>
    <property type="project" value="TreeGrafter"/>
</dbReference>
<dbReference type="PANTHER" id="PTHR45527:SF1">
    <property type="entry name" value="FATTY ACID SYNTHASE"/>
    <property type="match status" value="1"/>
</dbReference>
<dbReference type="Gene3D" id="3.40.50.980">
    <property type="match status" value="2"/>
</dbReference>
<dbReference type="PANTHER" id="PTHR45527">
    <property type="entry name" value="NONRIBOSOMAL PEPTIDE SYNTHETASE"/>
    <property type="match status" value="1"/>
</dbReference>
<dbReference type="FunFam" id="3.40.50.980:FF:000001">
    <property type="entry name" value="Non-ribosomal peptide synthetase"/>
    <property type="match status" value="1"/>
</dbReference>
<dbReference type="GO" id="GO:0005829">
    <property type="term" value="C:cytosol"/>
    <property type="evidence" value="ECO:0007669"/>
    <property type="project" value="TreeGrafter"/>
</dbReference>
<dbReference type="GO" id="GO:0044550">
    <property type="term" value="P:secondary metabolite biosynthetic process"/>
    <property type="evidence" value="ECO:0007669"/>
    <property type="project" value="TreeGrafter"/>
</dbReference>
<protein>
    <recommendedName>
        <fullName evidence="1">AMP-dependent synthetase/ligase domain-containing protein</fullName>
    </recommendedName>
</protein>
<name>A0A4D4L077_STRVO</name>
<feature type="domain" description="AMP-dependent synthetase/ligase" evidence="1">
    <location>
        <begin position="85"/>
        <end position="267"/>
    </location>
</feature>
<evidence type="ECO:0000259" key="1">
    <source>
        <dbReference type="Pfam" id="PF00501"/>
    </source>
</evidence>
<dbReference type="EMBL" id="BJHW01000001">
    <property type="protein sequence ID" value="GDY52008.1"/>
    <property type="molecule type" value="Genomic_DNA"/>
</dbReference>
<dbReference type="Gene3D" id="3.30.559.30">
    <property type="entry name" value="Nonribosomal peptide synthetase, condensation domain"/>
    <property type="match status" value="1"/>
</dbReference>
<keyword evidence="3" id="KW-1185">Reference proteome</keyword>
<dbReference type="PROSITE" id="PS00455">
    <property type="entry name" value="AMP_BINDING"/>
    <property type="match status" value="1"/>
</dbReference>
<accession>A0A4D4L077</accession>
<dbReference type="InterPro" id="IPR000873">
    <property type="entry name" value="AMP-dep_synth/lig_dom"/>
</dbReference>
<organism evidence="2 3">
    <name type="scientific">Streptomyces violaceusniger</name>
    <dbReference type="NCBI Taxonomy" id="68280"/>
    <lineage>
        <taxon>Bacteria</taxon>
        <taxon>Bacillati</taxon>
        <taxon>Actinomycetota</taxon>
        <taxon>Actinomycetes</taxon>
        <taxon>Kitasatosporales</taxon>
        <taxon>Streptomycetaceae</taxon>
        <taxon>Streptomyces</taxon>
        <taxon>Streptomyces violaceusniger group</taxon>
    </lineage>
</organism>
<reference evidence="2 3" key="1">
    <citation type="journal article" date="2020" name="Int. J. Syst. Evol. Microbiol.">
        <title>Reclassification of Streptomyces castelarensis and Streptomyces sporoclivatus as later heterotypic synonyms of Streptomyces antimycoticus.</title>
        <authorList>
            <person name="Komaki H."/>
            <person name="Tamura T."/>
        </authorList>
    </citation>
    <scope>NUCLEOTIDE SEQUENCE [LARGE SCALE GENOMIC DNA]</scope>
    <source>
        <strain evidence="2 3">NBRC 13459</strain>
    </source>
</reference>
<dbReference type="GO" id="GO:0031177">
    <property type="term" value="F:phosphopantetheine binding"/>
    <property type="evidence" value="ECO:0007669"/>
    <property type="project" value="TreeGrafter"/>
</dbReference>
<dbReference type="AlphaFoldDB" id="A0A4D4L077"/>
<evidence type="ECO:0000313" key="3">
    <source>
        <dbReference type="Proteomes" id="UP000301309"/>
    </source>
</evidence>
<proteinExistence type="predicted"/>
<dbReference type="Proteomes" id="UP000301309">
    <property type="component" value="Unassembled WGS sequence"/>
</dbReference>
<sequence length="363" mass="37636">MEQFDSQGRPAGMEAVLIYAAALFDQATAEGFITRLVRVLREVVADPDIGLDRVEVVDADERRRTLVEWNDTARPVAAATVPELFSTRAARTPEAVAVVSGEEQVSYAELEAESNRLARYLIAQGVGPESLVAVVMDRSPELVTALLAVMKAGGAYLPVDPEYPSERITSMMADAAPVALLTTAAVSGRLDRSGSHAGLSVPQWVVLDDSSVRAAVAGQDAHALVQADRGAPLRPEHPAYVIYTSGSTGAPKGVSVAHTNVVALLQGRGSGSVSTAGTCGPGSIPLRLTSRCGSCGARCCTAGAWWWFRLTSRAPRGVPAHAGAGAGDGAQPDSFGVLPARAGRRAACRGGCRAGAAVGGVRR</sequence>